<evidence type="ECO:0000313" key="1">
    <source>
        <dbReference type="EMBL" id="MBW6411565.1"/>
    </source>
</evidence>
<comment type="caution">
    <text evidence="1">The sequence shown here is derived from an EMBL/GenBank/DDBJ whole genome shotgun (WGS) entry which is preliminary data.</text>
</comment>
<keyword evidence="2" id="KW-1185">Reference proteome</keyword>
<reference evidence="1 2" key="1">
    <citation type="submission" date="2021-07" db="EMBL/GenBank/DDBJ databases">
        <title>Clostridium weizhouense sp. nov., an anaerobic bacterium isolated from activated sludge of Petroleum wastewater.</title>
        <authorList>
            <person name="Li Q."/>
        </authorList>
    </citation>
    <scope>NUCLEOTIDE SEQUENCE [LARGE SCALE GENOMIC DNA]</scope>
    <source>
        <strain evidence="1 2">YB-6</strain>
    </source>
</reference>
<accession>A0ABS7ASC6</accession>
<evidence type="ECO:0000313" key="2">
    <source>
        <dbReference type="Proteomes" id="UP001519921"/>
    </source>
</evidence>
<dbReference type="EMBL" id="JAHXPT010000015">
    <property type="protein sequence ID" value="MBW6411565.1"/>
    <property type="molecule type" value="Genomic_DNA"/>
</dbReference>
<dbReference type="Proteomes" id="UP001519921">
    <property type="component" value="Unassembled WGS sequence"/>
</dbReference>
<sequence length="163" mass="19824">MNMPFIMDTFDTLRGDVFFDILNNETSNKVSYHLEFQTKNDSTMVIRMFEYGFKKGKEQAGNRDDFKTIYFPKQKVIFIERNNNIKGDIKLKIVLSDKQSFIYSVPVMKYWEYTDKELIENKMYPLLPLQLFNLRKELEYFRRKNDIENIKSYQLKQRTLHQR</sequence>
<dbReference type="RefSeq" id="WP_219781026.1">
    <property type="nucleotide sequence ID" value="NZ_JAHXPT010000015.1"/>
</dbReference>
<name>A0ABS7ASC6_9CLOT</name>
<protein>
    <recommendedName>
        <fullName evidence="3">Transposase</fullName>
    </recommendedName>
</protein>
<organism evidence="1 2">
    <name type="scientific">Clostridium weizhouense</name>
    <dbReference type="NCBI Taxonomy" id="2859781"/>
    <lineage>
        <taxon>Bacteria</taxon>
        <taxon>Bacillati</taxon>
        <taxon>Bacillota</taxon>
        <taxon>Clostridia</taxon>
        <taxon>Eubacteriales</taxon>
        <taxon>Clostridiaceae</taxon>
        <taxon>Clostridium</taxon>
    </lineage>
</organism>
<evidence type="ECO:0008006" key="3">
    <source>
        <dbReference type="Google" id="ProtNLM"/>
    </source>
</evidence>
<gene>
    <name evidence="1" type="ORF">KYD98_15880</name>
</gene>
<proteinExistence type="predicted"/>